<sequence>MADFQTSTHRTKWIFTQQQLMDKYKVANKRAAQSLKKYGTASLEIDADGSFSHPKRQRDSENNGDKHSSIKPLKVEDERMLHAFYENKIQEVCRAFFFPHKIQGTALIYYKRFYLYWSVMEHDPKYVMLTCVYLACKIEENHVSSEDLGKIIQLDHQLILDNEMLVLQSLGFDLIVYTPYRSIQGFIDDMEDFCYSTGGQIDLLKDLQQRSFTEADRAMVTDAPLLFPPGQLALAVLRRANNELGVLDFERYVQSILSRQHSPHTSLELNQAFDAIDYLITTKTNDAEEMRRAAKKLKSCQDVGFHDGKKREKKSKRKSHRNPQEVQTTPSAAT</sequence>
<feature type="region of interest" description="Disordered" evidence="5">
    <location>
        <begin position="48"/>
        <end position="71"/>
    </location>
</feature>
<feature type="compositionally biased region" description="Basic residues" evidence="5">
    <location>
        <begin position="311"/>
        <end position="321"/>
    </location>
</feature>
<proteinExistence type="inferred from homology"/>
<name>A0AAW1J7T9_SAPOF</name>
<dbReference type="Gene3D" id="1.10.472.10">
    <property type="entry name" value="Cyclin-like"/>
    <property type="match status" value="2"/>
</dbReference>
<dbReference type="InterPro" id="IPR043198">
    <property type="entry name" value="Cyclin/Ssn8"/>
</dbReference>
<comment type="similarity">
    <text evidence="4">Belongs to the cyclin family.</text>
</comment>
<dbReference type="CDD" id="cd20586">
    <property type="entry name" value="CYCLIN_AcCycH_rpt2"/>
    <property type="match status" value="1"/>
</dbReference>
<gene>
    <name evidence="7" type="ORF">RND81_08G171100</name>
</gene>
<evidence type="ECO:0000313" key="7">
    <source>
        <dbReference type="EMBL" id="KAK9699398.1"/>
    </source>
</evidence>
<dbReference type="Pfam" id="PF00134">
    <property type="entry name" value="Cyclin_N"/>
    <property type="match status" value="1"/>
</dbReference>
<accession>A0AAW1J7T9</accession>
<dbReference type="PANTHER" id="PTHR10026">
    <property type="entry name" value="CYCLIN"/>
    <property type="match status" value="1"/>
</dbReference>
<dbReference type="InterPro" id="IPR013763">
    <property type="entry name" value="Cyclin-like_dom"/>
</dbReference>
<keyword evidence="3" id="KW-0131">Cell cycle</keyword>
<dbReference type="CDD" id="cd20585">
    <property type="entry name" value="CYCLIN_AcCycH_rpt1"/>
    <property type="match status" value="1"/>
</dbReference>
<evidence type="ECO:0000259" key="6">
    <source>
        <dbReference type="SMART" id="SM00385"/>
    </source>
</evidence>
<evidence type="ECO:0000256" key="4">
    <source>
        <dbReference type="RuleBase" id="RU000383"/>
    </source>
</evidence>
<dbReference type="Pfam" id="PF16899">
    <property type="entry name" value="Cyclin_C_2"/>
    <property type="match status" value="1"/>
</dbReference>
<dbReference type="GO" id="GO:0006357">
    <property type="term" value="P:regulation of transcription by RNA polymerase II"/>
    <property type="evidence" value="ECO:0007669"/>
    <property type="project" value="InterPro"/>
</dbReference>
<organism evidence="7 8">
    <name type="scientific">Saponaria officinalis</name>
    <name type="common">Common soapwort</name>
    <name type="synonym">Lychnis saponaria</name>
    <dbReference type="NCBI Taxonomy" id="3572"/>
    <lineage>
        <taxon>Eukaryota</taxon>
        <taxon>Viridiplantae</taxon>
        <taxon>Streptophyta</taxon>
        <taxon>Embryophyta</taxon>
        <taxon>Tracheophyta</taxon>
        <taxon>Spermatophyta</taxon>
        <taxon>Magnoliopsida</taxon>
        <taxon>eudicotyledons</taxon>
        <taxon>Gunneridae</taxon>
        <taxon>Pentapetalae</taxon>
        <taxon>Caryophyllales</taxon>
        <taxon>Caryophyllaceae</taxon>
        <taxon>Caryophylleae</taxon>
        <taxon>Saponaria</taxon>
    </lineage>
</organism>
<evidence type="ECO:0000256" key="1">
    <source>
        <dbReference type="ARBA" id="ARBA00022618"/>
    </source>
</evidence>
<dbReference type="InterPro" id="IPR031658">
    <property type="entry name" value="Cyclin_C_2"/>
</dbReference>
<dbReference type="AlphaFoldDB" id="A0AAW1J7T9"/>
<comment type="caution">
    <text evidence="7">The sequence shown here is derived from an EMBL/GenBank/DDBJ whole genome shotgun (WGS) entry which is preliminary data.</text>
</comment>
<dbReference type="GO" id="GO:0016538">
    <property type="term" value="F:cyclin-dependent protein serine/threonine kinase regulator activity"/>
    <property type="evidence" value="ECO:0007669"/>
    <property type="project" value="InterPro"/>
</dbReference>
<evidence type="ECO:0000256" key="5">
    <source>
        <dbReference type="SAM" id="MobiDB-lite"/>
    </source>
</evidence>
<feature type="domain" description="Cyclin-like" evidence="6">
    <location>
        <begin position="87"/>
        <end position="168"/>
    </location>
</feature>
<keyword evidence="2 4" id="KW-0195">Cyclin</keyword>
<keyword evidence="8" id="KW-1185">Reference proteome</keyword>
<keyword evidence="1" id="KW-0132">Cell division</keyword>
<feature type="region of interest" description="Disordered" evidence="5">
    <location>
        <begin position="296"/>
        <end position="334"/>
    </location>
</feature>
<dbReference type="InterPro" id="IPR036915">
    <property type="entry name" value="Cyclin-like_sf"/>
</dbReference>
<reference evidence="7 8" key="1">
    <citation type="submission" date="2024-03" db="EMBL/GenBank/DDBJ databases">
        <title>WGS assembly of Saponaria officinalis var. Norfolk2.</title>
        <authorList>
            <person name="Jenkins J."/>
            <person name="Shu S."/>
            <person name="Grimwood J."/>
            <person name="Barry K."/>
            <person name="Goodstein D."/>
            <person name="Schmutz J."/>
            <person name="Leebens-Mack J."/>
            <person name="Osbourn A."/>
        </authorList>
    </citation>
    <scope>NUCLEOTIDE SEQUENCE [LARGE SCALE GENOMIC DNA]</scope>
    <source>
        <strain evidence="8">cv. Norfolk2</strain>
        <strain evidence="7">JIC</strain>
        <tissue evidence="7">Leaf</tissue>
    </source>
</reference>
<evidence type="ECO:0000256" key="2">
    <source>
        <dbReference type="ARBA" id="ARBA00023127"/>
    </source>
</evidence>
<evidence type="ECO:0000313" key="8">
    <source>
        <dbReference type="Proteomes" id="UP001443914"/>
    </source>
</evidence>
<dbReference type="FunFam" id="1.10.472.10:FF:000063">
    <property type="entry name" value="cyclin-H1-1"/>
    <property type="match status" value="1"/>
</dbReference>
<dbReference type="EMBL" id="JBDFQZ010000008">
    <property type="protein sequence ID" value="KAK9699399.1"/>
    <property type="molecule type" value="Genomic_DNA"/>
</dbReference>
<dbReference type="EMBL" id="JBDFQZ010000008">
    <property type="protein sequence ID" value="KAK9699398.1"/>
    <property type="molecule type" value="Genomic_DNA"/>
</dbReference>
<feature type="compositionally biased region" description="Basic and acidic residues" evidence="5">
    <location>
        <begin position="57"/>
        <end position="71"/>
    </location>
</feature>
<dbReference type="InterPro" id="IPR006671">
    <property type="entry name" value="Cyclin_N"/>
</dbReference>
<evidence type="ECO:0000256" key="3">
    <source>
        <dbReference type="ARBA" id="ARBA00023306"/>
    </source>
</evidence>
<dbReference type="Proteomes" id="UP001443914">
    <property type="component" value="Unassembled WGS sequence"/>
</dbReference>
<feature type="compositionally biased region" description="Polar residues" evidence="5">
    <location>
        <begin position="324"/>
        <end position="334"/>
    </location>
</feature>
<protein>
    <recommendedName>
        <fullName evidence="6">Cyclin-like domain-containing protein</fullName>
    </recommendedName>
</protein>
<dbReference type="SMART" id="SM00385">
    <property type="entry name" value="CYCLIN"/>
    <property type="match status" value="1"/>
</dbReference>
<dbReference type="GO" id="GO:0051301">
    <property type="term" value="P:cell division"/>
    <property type="evidence" value="ECO:0007669"/>
    <property type="project" value="UniProtKB-KW"/>
</dbReference>
<dbReference type="SUPFAM" id="SSF47954">
    <property type="entry name" value="Cyclin-like"/>
    <property type="match status" value="2"/>
</dbReference>